<dbReference type="InterPro" id="IPR050388">
    <property type="entry name" value="ABC_Ni/Peptide_Import"/>
</dbReference>
<keyword evidence="5" id="KW-0472">Membrane</keyword>
<evidence type="ECO:0000313" key="7">
    <source>
        <dbReference type="EMBL" id="MFC6761543.1"/>
    </source>
</evidence>
<dbReference type="Gene3D" id="3.40.50.300">
    <property type="entry name" value="P-loop containing nucleotide triphosphate hydrolases"/>
    <property type="match status" value="1"/>
</dbReference>
<organism evidence="7 8">
    <name type="scientific">Sulfitobacter porphyrae</name>
    <dbReference type="NCBI Taxonomy" id="1246864"/>
    <lineage>
        <taxon>Bacteria</taxon>
        <taxon>Pseudomonadati</taxon>
        <taxon>Pseudomonadota</taxon>
        <taxon>Alphaproteobacteria</taxon>
        <taxon>Rhodobacterales</taxon>
        <taxon>Roseobacteraceae</taxon>
        <taxon>Sulfitobacter</taxon>
    </lineage>
</organism>
<dbReference type="PANTHER" id="PTHR43297">
    <property type="entry name" value="OLIGOPEPTIDE TRANSPORT ATP-BINDING PROTEIN APPD"/>
    <property type="match status" value="1"/>
</dbReference>
<dbReference type="PANTHER" id="PTHR43297:SF2">
    <property type="entry name" value="DIPEPTIDE TRANSPORT ATP-BINDING PROTEIN DPPD"/>
    <property type="match status" value="1"/>
</dbReference>
<keyword evidence="7" id="KW-0067">ATP-binding</keyword>
<keyword evidence="7" id="KW-0547">Nucleotide-binding</keyword>
<proteinExistence type="inferred from homology"/>
<dbReference type="GO" id="GO:0005524">
    <property type="term" value="F:ATP binding"/>
    <property type="evidence" value="ECO:0007669"/>
    <property type="project" value="UniProtKB-KW"/>
</dbReference>
<comment type="subcellular location">
    <subcellularLocation>
        <location evidence="1">Membrane</location>
    </subcellularLocation>
</comment>
<feature type="domain" description="ABC transporter" evidence="6">
    <location>
        <begin position="23"/>
        <end position="74"/>
    </location>
</feature>
<evidence type="ECO:0000256" key="4">
    <source>
        <dbReference type="ARBA" id="ARBA00022475"/>
    </source>
</evidence>
<reference evidence="8" key="1">
    <citation type="journal article" date="2019" name="Int. J. Syst. Evol. Microbiol.">
        <title>The Global Catalogue of Microorganisms (GCM) 10K type strain sequencing project: providing services to taxonomists for standard genome sequencing and annotation.</title>
        <authorList>
            <consortium name="The Broad Institute Genomics Platform"/>
            <consortium name="The Broad Institute Genome Sequencing Center for Infectious Disease"/>
            <person name="Wu L."/>
            <person name="Ma J."/>
        </authorList>
    </citation>
    <scope>NUCLEOTIDE SEQUENCE [LARGE SCALE GENOMIC DNA]</scope>
    <source>
        <strain evidence="8">CCUG 66188</strain>
    </source>
</reference>
<evidence type="ECO:0000259" key="6">
    <source>
        <dbReference type="Pfam" id="PF00005"/>
    </source>
</evidence>
<dbReference type="Proteomes" id="UP001596353">
    <property type="component" value="Unassembled WGS sequence"/>
</dbReference>
<dbReference type="InterPro" id="IPR003439">
    <property type="entry name" value="ABC_transporter-like_ATP-bd"/>
</dbReference>
<protein>
    <submittedName>
        <fullName evidence="7">ATP-binding cassette domain-containing protein</fullName>
    </submittedName>
</protein>
<evidence type="ECO:0000256" key="5">
    <source>
        <dbReference type="ARBA" id="ARBA00023136"/>
    </source>
</evidence>
<evidence type="ECO:0000256" key="1">
    <source>
        <dbReference type="ARBA" id="ARBA00004370"/>
    </source>
</evidence>
<accession>A0ABW2B9U9</accession>
<keyword evidence="3" id="KW-0813">Transport</keyword>
<dbReference type="InterPro" id="IPR027417">
    <property type="entry name" value="P-loop_NTPase"/>
</dbReference>
<gene>
    <name evidence="7" type="ORF">ACFQFQ_22150</name>
</gene>
<dbReference type="SUPFAM" id="SSF52540">
    <property type="entry name" value="P-loop containing nucleoside triphosphate hydrolases"/>
    <property type="match status" value="1"/>
</dbReference>
<sequence length="91" mass="9376">MSLLEISDLRIALNGDRDSQVVKGLDLSIEAGQTTCLVGESGSGKSLTALATMGLLPPVLKPIAGSIKLKGRSCWGRNSRGCARSGPPPCP</sequence>
<dbReference type="Pfam" id="PF00005">
    <property type="entry name" value="ABC_tran"/>
    <property type="match status" value="1"/>
</dbReference>
<comment type="caution">
    <text evidence="7">The sequence shown here is derived from an EMBL/GenBank/DDBJ whole genome shotgun (WGS) entry which is preliminary data.</text>
</comment>
<evidence type="ECO:0000313" key="8">
    <source>
        <dbReference type="Proteomes" id="UP001596353"/>
    </source>
</evidence>
<dbReference type="EMBL" id="JBHSWG010000003">
    <property type="protein sequence ID" value="MFC6761543.1"/>
    <property type="molecule type" value="Genomic_DNA"/>
</dbReference>
<keyword evidence="4" id="KW-1003">Cell membrane</keyword>
<evidence type="ECO:0000256" key="2">
    <source>
        <dbReference type="ARBA" id="ARBA00005417"/>
    </source>
</evidence>
<evidence type="ECO:0000256" key="3">
    <source>
        <dbReference type="ARBA" id="ARBA00022448"/>
    </source>
</evidence>
<keyword evidence="8" id="KW-1185">Reference proteome</keyword>
<comment type="similarity">
    <text evidence="2">Belongs to the ABC transporter superfamily.</text>
</comment>
<name>A0ABW2B9U9_9RHOB</name>